<dbReference type="EMBL" id="JACEEZ010025442">
    <property type="protein sequence ID" value="KAG0700760.1"/>
    <property type="molecule type" value="Genomic_DNA"/>
</dbReference>
<organism evidence="2 3">
    <name type="scientific">Chionoecetes opilio</name>
    <name type="common">Atlantic snow crab</name>
    <name type="synonym">Cancer opilio</name>
    <dbReference type="NCBI Taxonomy" id="41210"/>
    <lineage>
        <taxon>Eukaryota</taxon>
        <taxon>Metazoa</taxon>
        <taxon>Ecdysozoa</taxon>
        <taxon>Arthropoda</taxon>
        <taxon>Crustacea</taxon>
        <taxon>Multicrustacea</taxon>
        <taxon>Malacostraca</taxon>
        <taxon>Eumalacostraca</taxon>
        <taxon>Eucarida</taxon>
        <taxon>Decapoda</taxon>
        <taxon>Pleocyemata</taxon>
        <taxon>Brachyura</taxon>
        <taxon>Eubrachyura</taxon>
        <taxon>Majoidea</taxon>
        <taxon>Majidae</taxon>
        <taxon>Chionoecetes</taxon>
    </lineage>
</organism>
<comment type="caution">
    <text evidence="2">The sequence shown here is derived from an EMBL/GenBank/DDBJ whole genome shotgun (WGS) entry which is preliminary data.</text>
</comment>
<protein>
    <submittedName>
        <fullName evidence="2">Uncharacterized protein</fullName>
    </submittedName>
</protein>
<feature type="region of interest" description="Disordered" evidence="1">
    <location>
        <begin position="1"/>
        <end position="51"/>
    </location>
</feature>
<dbReference type="AlphaFoldDB" id="A0A8J8WB19"/>
<keyword evidence="3" id="KW-1185">Reference proteome</keyword>
<dbReference type="Proteomes" id="UP000770661">
    <property type="component" value="Unassembled WGS sequence"/>
</dbReference>
<evidence type="ECO:0000313" key="2">
    <source>
        <dbReference type="EMBL" id="KAG0700760.1"/>
    </source>
</evidence>
<evidence type="ECO:0000313" key="3">
    <source>
        <dbReference type="Proteomes" id="UP000770661"/>
    </source>
</evidence>
<accession>A0A8J8WB19</accession>
<reference evidence="2" key="1">
    <citation type="submission" date="2020-07" db="EMBL/GenBank/DDBJ databases">
        <title>The High-quality genome of the commercially important snow crab, Chionoecetes opilio.</title>
        <authorList>
            <person name="Jeong J.-H."/>
            <person name="Ryu S."/>
        </authorList>
    </citation>
    <scope>NUCLEOTIDE SEQUENCE</scope>
    <source>
        <strain evidence="2">MADBK_172401_WGS</strain>
        <tissue evidence="2">Digestive gland</tissue>
    </source>
</reference>
<feature type="compositionally biased region" description="Basic and acidic residues" evidence="1">
    <location>
        <begin position="83"/>
        <end position="103"/>
    </location>
</feature>
<sequence>MGSHLPVAASGPPGRVAPDGPPRAGPLPCEEAAQRGKSSCQGHSPPPALTALTTSTDHVEEKEWVQFPDDQQTEKDQDSDDEPLLRDEDRTLPIREMARLLGN</sequence>
<feature type="region of interest" description="Disordered" evidence="1">
    <location>
        <begin position="64"/>
        <end position="103"/>
    </location>
</feature>
<evidence type="ECO:0000256" key="1">
    <source>
        <dbReference type="SAM" id="MobiDB-lite"/>
    </source>
</evidence>
<name>A0A8J8WB19_CHIOP</name>
<proteinExistence type="predicted"/>
<gene>
    <name evidence="2" type="ORF">GWK47_025476</name>
</gene>